<dbReference type="Proteomes" id="UP001216907">
    <property type="component" value="Unassembled WGS sequence"/>
</dbReference>
<dbReference type="SUPFAM" id="SSF53822">
    <property type="entry name" value="Periplasmic binding protein-like I"/>
    <property type="match status" value="1"/>
</dbReference>
<evidence type="ECO:0000313" key="5">
    <source>
        <dbReference type="EMBL" id="MDG3008012.1"/>
    </source>
</evidence>
<keyword evidence="6" id="KW-1185">Reference proteome</keyword>
<protein>
    <submittedName>
        <fullName evidence="5">Substrate-binding domain-containing protein</fullName>
    </submittedName>
</protein>
<dbReference type="EMBL" id="JARRAG010000002">
    <property type="protein sequence ID" value="MDG3008012.1"/>
    <property type="molecule type" value="Genomic_DNA"/>
</dbReference>
<evidence type="ECO:0000256" key="1">
    <source>
        <dbReference type="ARBA" id="ARBA00004196"/>
    </source>
</evidence>
<name>A0ABT6FKD2_9BACT</name>
<gene>
    <name evidence="5" type="ORF">PZE19_29965</name>
</gene>
<feature type="region of interest" description="Disordered" evidence="3">
    <location>
        <begin position="333"/>
        <end position="360"/>
    </location>
</feature>
<comment type="similarity">
    <text evidence="2">Belongs to the bacterial solute-binding protein 2 family.</text>
</comment>
<feature type="domain" description="Periplasmic binding protein" evidence="4">
    <location>
        <begin position="79"/>
        <end position="319"/>
    </location>
</feature>
<dbReference type="InterPro" id="IPR028082">
    <property type="entry name" value="Peripla_BP_I"/>
</dbReference>
<comment type="subcellular location">
    <subcellularLocation>
        <location evidence="1">Cell envelope</location>
    </subcellularLocation>
</comment>
<dbReference type="InterPro" id="IPR050555">
    <property type="entry name" value="Bact_Solute-Bind_Prot2"/>
</dbReference>
<organism evidence="5 6">
    <name type="scientific">Paludisphaera mucosa</name>
    <dbReference type="NCBI Taxonomy" id="3030827"/>
    <lineage>
        <taxon>Bacteria</taxon>
        <taxon>Pseudomonadati</taxon>
        <taxon>Planctomycetota</taxon>
        <taxon>Planctomycetia</taxon>
        <taxon>Isosphaerales</taxon>
        <taxon>Isosphaeraceae</taxon>
        <taxon>Paludisphaera</taxon>
    </lineage>
</organism>
<evidence type="ECO:0000256" key="3">
    <source>
        <dbReference type="SAM" id="MobiDB-lite"/>
    </source>
</evidence>
<proteinExistence type="inferred from homology"/>
<evidence type="ECO:0000313" key="6">
    <source>
        <dbReference type="Proteomes" id="UP001216907"/>
    </source>
</evidence>
<accession>A0ABT6FKD2</accession>
<comment type="caution">
    <text evidence="5">The sequence shown here is derived from an EMBL/GenBank/DDBJ whole genome shotgun (WGS) entry which is preliminary data.</text>
</comment>
<evidence type="ECO:0000259" key="4">
    <source>
        <dbReference type="Pfam" id="PF13407"/>
    </source>
</evidence>
<dbReference type="PANTHER" id="PTHR30036">
    <property type="entry name" value="D-XYLOSE-BINDING PERIPLASMIC PROTEIN"/>
    <property type="match status" value="1"/>
</dbReference>
<sequence length="360" mass="36648">MTRLGFAGTGLRRGVGLIAAALVTAVAGCESPVPPDVAARIRPAGAAPKKGLKSLELVPAPKAPYELEVARAAARIQAGLETVLVRTAETPADAPAGRQAELVREAIRRDPPAVIIEVPGQPDAELARAAGEARAKGILVVALGRPLGESAGGPGREIVVAPKPFGESAARIVQVAARNAVTGKTDPKAGAVILVHEPSDPLVGDRVAALKEALQAAGVGEVGEVRFSGEAKDVEPGLHEYLAAHPKATLVLATDAAGVAGAQTSIKPDRPYVVAGYSDDESACKALTNAGEYAAIGVYVADRLFRKGVNVAAHVLRGDTVADRVEIDTPILASPLQSGLPRGPVEPLGPGKGRLATPAE</sequence>
<dbReference type="Gene3D" id="3.40.50.2300">
    <property type="match status" value="2"/>
</dbReference>
<dbReference type="InterPro" id="IPR025997">
    <property type="entry name" value="SBP_2_dom"/>
</dbReference>
<evidence type="ECO:0000256" key="2">
    <source>
        <dbReference type="ARBA" id="ARBA00007639"/>
    </source>
</evidence>
<reference evidence="5 6" key="1">
    <citation type="submission" date="2023-03" db="EMBL/GenBank/DDBJ databases">
        <title>Paludisphaera mucosa sp. nov. a novel planctomycete from northern fen.</title>
        <authorList>
            <person name="Ivanova A."/>
        </authorList>
    </citation>
    <scope>NUCLEOTIDE SEQUENCE [LARGE SCALE GENOMIC DNA]</scope>
    <source>
        <strain evidence="5 6">Pla2</strain>
    </source>
</reference>
<dbReference type="Pfam" id="PF13407">
    <property type="entry name" value="Peripla_BP_4"/>
    <property type="match status" value="1"/>
</dbReference>
<dbReference type="PANTHER" id="PTHR30036:SF7">
    <property type="entry name" value="ABC TRANSPORTER PERIPLASMIC-BINDING PROTEIN YPHF"/>
    <property type="match status" value="1"/>
</dbReference>
<dbReference type="PROSITE" id="PS51257">
    <property type="entry name" value="PROKAR_LIPOPROTEIN"/>
    <property type="match status" value="1"/>
</dbReference>
<dbReference type="RefSeq" id="WP_277864280.1">
    <property type="nucleotide sequence ID" value="NZ_JARRAG010000002.1"/>
</dbReference>